<dbReference type="AlphaFoldDB" id="A0A4Y2C452"/>
<dbReference type="Proteomes" id="UP000499080">
    <property type="component" value="Unassembled WGS sequence"/>
</dbReference>
<sequence>MGRFIAFDYGRFFRSIFTAKNLFRTSSACPRDVVTYVAKTNGKGASSDKSEAEKFVSESKDYVEAVGFIPQQVFTCDESGLFWKKMPKRTCIAQEKKALQGHKPMENGLNSFVVW</sequence>
<gene>
    <name evidence="1" type="ORF">AVEN_165744_1</name>
</gene>
<evidence type="ECO:0000313" key="1">
    <source>
        <dbReference type="EMBL" id="GBL98929.1"/>
    </source>
</evidence>
<accession>A0A4Y2C452</accession>
<organism evidence="1 2">
    <name type="scientific">Araneus ventricosus</name>
    <name type="common">Orbweaver spider</name>
    <name type="synonym">Epeira ventricosa</name>
    <dbReference type="NCBI Taxonomy" id="182803"/>
    <lineage>
        <taxon>Eukaryota</taxon>
        <taxon>Metazoa</taxon>
        <taxon>Ecdysozoa</taxon>
        <taxon>Arthropoda</taxon>
        <taxon>Chelicerata</taxon>
        <taxon>Arachnida</taxon>
        <taxon>Araneae</taxon>
        <taxon>Araneomorphae</taxon>
        <taxon>Entelegynae</taxon>
        <taxon>Araneoidea</taxon>
        <taxon>Araneidae</taxon>
        <taxon>Araneus</taxon>
    </lineage>
</organism>
<evidence type="ECO:0008006" key="3">
    <source>
        <dbReference type="Google" id="ProtNLM"/>
    </source>
</evidence>
<proteinExistence type="predicted"/>
<comment type="caution">
    <text evidence="1">The sequence shown here is derived from an EMBL/GenBank/DDBJ whole genome shotgun (WGS) entry which is preliminary data.</text>
</comment>
<reference evidence="1 2" key="1">
    <citation type="journal article" date="2019" name="Sci. Rep.">
        <title>Orb-weaving spider Araneus ventricosus genome elucidates the spidroin gene catalogue.</title>
        <authorList>
            <person name="Kono N."/>
            <person name="Nakamura H."/>
            <person name="Ohtoshi R."/>
            <person name="Moran D.A.P."/>
            <person name="Shinohara A."/>
            <person name="Yoshida Y."/>
            <person name="Fujiwara M."/>
            <person name="Mori M."/>
            <person name="Tomita M."/>
            <person name="Arakawa K."/>
        </authorList>
    </citation>
    <scope>NUCLEOTIDE SEQUENCE [LARGE SCALE GENOMIC DNA]</scope>
</reference>
<evidence type="ECO:0000313" key="2">
    <source>
        <dbReference type="Proteomes" id="UP000499080"/>
    </source>
</evidence>
<dbReference type="EMBL" id="BGPR01000143">
    <property type="protein sequence ID" value="GBL98929.1"/>
    <property type="molecule type" value="Genomic_DNA"/>
</dbReference>
<name>A0A4Y2C452_ARAVE</name>
<keyword evidence="2" id="KW-1185">Reference proteome</keyword>
<dbReference type="OrthoDB" id="125347at2759"/>
<protein>
    <recommendedName>
        <fullName evidence="3">DDE-1 domain-containing protein</fullName>
    </recommendedName>
</protein>